<gene>
    <name evidence="2" type="primary">Cnig_chr_V.g16650</name>
    <name evidence="2" type="ORF">B9Z55_016650</name>
</gene>
<reference evidence="3" key="1">
    <citation type="submission" date="2017-10" db="EMBL/GenBank/DDBJ databases">
        <title>Rapid genome shrinkage in a self-fertile nematode reveals novel sperm competition proteins.</title>
        <authorList>
            <person name="Yin D."/>
            <person name="Schwarz E.M."/>
            <person name="Thomas C.G."/>
            <person name="Felde R.L."/>
            <person name="Korf I.F."/>
            <person name="Cutter A.D."/>
            <person name="Schartner C.M."/>
            <person name="Ralston E.J."/>
            <person name="Meyer B.J."/>
            <person name="Haag E.S."/>
        </authorList>
    </citation>
    <scope>NUCLEOTIDE SEQUENCE [LARGE SCALE GENOMIC DNA]</scope>
    <source>
        <strain evidence="3">JU1422</strain>
    </source>
</reference>
<evidence type="ECO:0000256" key="1">
    <source>
        <dbReference type="SAM" id="MobiDB-lite"/>
    </source>
</evidence>
<evidence type="ECO:0000313" key="3">
    <source>
        <dbReference type="Proteomes" id="UP000230233"/>
    </source>
</evidence>
<protein>
    <submittedName>
        <fullName evidence="2">Uncharacterized protein</fullName>
    </submittedName>
</protein>
<name>A0A2G5T5Y0_9PELO</name>
<dbReference type="Proteomes" id="UP000230233">
    <property type="component" value="Chromosome V"/>
</dbReference>
<keyword evidence="3" id="KW-1185">Reference proteome</keyword>
<dbReference type="EMBL" id="PDUG01000005">
    <property type="protein sequence ID" value="PIC22680.1"/>
    <property type="molecule type" value="Genomic_DNA"/>
</dbReference>
<sequence>MSDEQGSSSNNQQRPDRFAEYDVVDFCYHIDPSTFSGEPRLPNITGQEVVPSLLHYMRRKWHKAPEIVVTPPPNTNQIFDHPSDLFFAPNPRPPRFTLQIPEPVYEREDRLVQESREQESQVQDLVAPLDSNDPGPNVPSVETTGVFGTITRYFDMIKRTFGCGATNSVTPALTPSEDRDNQ</sequence>
<comment type="caution">
    <text evidence="2">The sequence shown here is derived from an EMBL/GenBank/DDBJ whole genome shotgun (WGS) entry which is preliminary data.</text>
</comment>
<evidence type="ECO:0000313" key="2">
    <source>
        <dbReference type="EMBL" id="PIC22680.1"/>
    </source>
</evidence>
<accession>A0A2G5T5Y0</accession>
<dbReference type="OrthoDB" id="10294437at2759"/>
<proteinExistence type="predicted"/>
<organism evidence="2 3">
    <name type="scientific">Caenorhabditis nigoni</name>
    <dbReference type="NCBI Taxonomy" id="1611254"/>
    <lineage>
        <taxon>Eukaryota</taxon>
        <taxon>Metazoa</taxon>
        <taxon>Ecdysozoa</taxon>
        <taxon>Nematoda</taxon>
        <taxon>Chromadorea</taxon>
        <taxon>Rhabditida</taxon>
        <taxon>Rhabditina</taxon>
        <taxon>Rhabditomorpha</taxon>
        <taxon>Rhabditoidea</taxon>
        <taxon>Rhabditidae</taxon>
        <taxon>Peloderinae</taxon>
        <taxon>Caenorhabditis</taxon>
    </lineage>
</organism>
<dbReference type="AlphaFoldDB" id="A0A2G5T5Y0"/>
<feature type="region of interest" description="Disordered" evidence="1">
    <location>
        <begin position="114"/>
        <end position="143"/>
    </location>
</feature>